<dbReference type="InterPro" id="IPR009560">
    <property type="entry name" value="DUF1176"/>
</dbReference>
<dbReference type="AlphaFoldDB" id="A0A5C0AXQ6"/>
<keyword evidence="2" id="KW-0732">Signal</keyword>
<protein>
    <submittedName>
        <fullName evidence="3">DUF1176 domain-containing protein</fullName>
    </submittedName>
</protein>
<organism evidence="3 4">
    <name type="scientific">Pigmentiphaga aceris</name>
    <dbReference type="NCBI Taxonomy" id="1940612"/>
    <lineage>
        <taxon>Bacteria</taxon>
        <taxon>Pseudomonadati</taxon>
        <taxon>Pseudomonadota</taxon>
        <taxon>Betaproteobacteria</taxon>
        <taxon>Burkholderiales</taxon>
        <taxon>Alcaligenaceae</taxon>
        <taxon>Pigmentiphaga</taxon>
    </lineage>
</organism>
<accession>A0A5C0AXQ6</accession>
<gene>
    <name evidence="3" type="ORF">FXN63_04380</name>
</gene>
<dbReference type="Pfam" id="PF06674">
    <property type="entry name" value="DUF1176"/>
    <property type="match status" value="1"/>
</dbReference>
<dbReference type="EMBL" id="CP043046">
    <property type="protein sequence ID" value="QEI05157.1"/>
    <property type="molecule type" value="Genomic_DNA"/>
</dbReference>
<dbReference type="Proteomes" id="UP000325161">
    <property type="component" value="Chromosome"/>
</dbReference>
<evidence type="ECO:0000313" key="4">
    <source>
        <dbReference type="Proteomes" id="UP000325161"/>
    </source>
</evidence>
<name>A0A5C0AXQ6_9BURK</name>
<evidence type="ECO:0000256" key="1">
    <source>
        <dbReference type="SAM" id="MobiDB-lite"/>
    </source>
</evidence>
<keyword evidence="4" id="KW-1185">Reference proteome</keyword>
<evidence type="ECO:0000313" key="3">
    <source>
        <dbReference type="EMBL" id="QEI05157.1"/>
    </source>
</evidence>
<feature type="chain" id="PRO_5022663970" evidence="2">
    <location>
        <begin position="33"/>
        <end position="365"/>
    </location>
</feature>
<feature type="signal peptide" evidence="2">
    <location>
        <begin position="1"/>
        <end position="32"/>
    </location>
</feature>
<sequence length="365" mass="39747">MTSHAFRVATPMHRLRALLLTTALASPALALAQDIDPYYAEYKDWTLTCDNLGRCEASALVDGSKAALRLVREAGPSTPTLIKLSSAGELRVEDFRVDGQETPLSEAIDWGHPTSRKGGSQFVLDGQYGQYVVDALRNASQLSLGPRAGDATISLAGMTAALLSMDAQQRRLDTEGALIRKGPLPEARATAPRTMPRVPTWPLSTKPVEAGLLSATQAARGEWVNGACAGKRPTDPRDRAHPLTDTHVLVLLECQRSGDRSWFMGFKVDRTQRSEPEMATTTTPPGAWSLSAPGWASPELDPTTGTLRFDAPADADRRCGYRVTQRFDGNAFSLVDYREQKRCAGLPDDWPVWYRSTPEPISAAQ</sequence>
<proteinExistence type="predicted"/>
<evidence type="ECO:0000256" key="2">
    <source>
        <dbReference type="SAM" id="SignalP"/>
    </source>
</evidence>
<dbReference type="OrthoDB" id="6183301at2"/>
<dbReference type="KEGG" id="pacr:FXN63_04380"/>
<reference evidence="3 4" key="1">
    <citation type="submission" date="2019-08" db="EMBL/GenBank/DDBJ databases">
        <title>Amphibian skin-associated Pigmentiphaga: genome sequence and occurrence across geography and hosts.</title>
        <authorList>
            <person name="Bletz M.C."/>
            <person name="Bunk B."/>
            <person name="Sproeer C."/>
            <person name="Biwer P."/>
            <person name="Reiter S."/>
            <person name="Rabemananjara F.C.E."/>
            <person name="Schulz S."/>
            <person name="Overmann J."/>
            <person name="Vences M."/>
        </authorList>
    </citation>
    <scope>NUCLEOTIDE SEQUENCE [LARGE SCALE GENOMIC DNA]</scope>
    <source>
        <strain evidence="3 4">Mada1488</strain>
    </source>
</reference>
<feature type="region of interest" description="Disordered" evidence="1">
    <location>
        <begin position="273"/>
        <end position="292"/>
    </location>
</feature>